<dbReference type="Pfam" id="PF15420">
    <property type="entry name" value="Abhydrolase_9_N"/>
    <property type="match status" value="1"/>
</dbReference>
<gene>
    <name evidence="4" type="ORF">GGQ66_004331</name>
</gene>
<protein>
    <submittedName>
        <fullName evidence="4">Putative membrane protein</fullName>
    </submittedName>
</protein>
<feature type="transmembrane region" description="Helical" evidence="1">
    <location>
        <begin position="131"/>
        <end position="149"/>
    </location>
</feature>
<keyword evidence="1" id="KW-0472">Membrane</keyword>
<dbReference type="InterPro" id="IPR027787">
    <property type="entry name" value="Alpha/beta-hydrolase_catalytic"/>
</dbReference>
<reference evidence="4 5" key="1">
    <citation type="submission" date="2020-08" db="EMBL/GenBank/DDBJ databases">
        <title>Genomic Encyclopedia of Type Strains, Phase IV (KMG-IV): sequencing the most valuable type-strain genomes for metagenomic binning, comparative biology and taxonomic classification.</title>
        <authorList>
            <person name="Goeker M."/>
        </authorList>
    </citation>
    <scope>NUCLEOTIDE SEQUENCE [LARGE SCALE GENOMIC DNA]</scope>
    <source>
        <strain evidence="4 5">DSM 26385</strain>
    </source>
</reference>
<evidence type="ECO:0000259" key="2">
    <source>
        <dbReference type="Pfam" id="PF10081"/>
    </source>
</evidence>
<dbReference type="Pfam" id="PF10081">
    <property type="entry name" value="Abhydrolase_9"/>
    <property type="match status" value="1"/>
</dbReference>
<evidence type="ECO:0000313" key="5">
    <source>
        <dbReference type="Proteomes" id="UP000584824"/>
    </source>
</evidence>
<dbReference type="InterPro" id="IPR027788">
    <property type="entry name" value="Alpha/beta-hydrolase_N_dom"/>
</dbReference>
<organism evidence="4 5">
    <name type="scientific">Allorhizobium borbori</name>
    <dbReference type="NCBI Taxonomy" id="485907"/>
    <lineage>
        <taxon>Bacteria</taxon>
        <taxon>Pseudomonadati</taxon>
        <taxon>Pseudomonadota</taxon>
        <taxon>Alphaproteobacteria</taxon>
        <taxon>Hyphomicrobiales</taxon>
        <taxon>Rhizobiaceae</taxon>
        <taxon>Rhizobium/Agrobacterium group</taxon>
        <taxon>Allorhizobium</taxon>
    </lineage>
</organism>
<keyword evidence="1" id="KW-1133">Transmembrane helix</keyword>
<sequence length="529" mass="58565">MSLTPSLVPRETLPQGVLSGLCAFLGYALGVLLDWIVTYLQLPSLQRLPRWVRVSGCSGSGAIGLACLYHSEDWQNAVRSVMNMAPVDGGHPLKIFGVAIVVCAILLAIGRSALWLARRIDRQIVRFVPRRLAMLSAYLLTGIVLWSLANDLLVRNVFRLLDSSYRQLDARFEPERPQPLASGKTGSAASLIEWQKLGRAGREFVASEAMPDDIARLAGTPAREPIRVYVGLPSGETVEDRARLALEELKRQGGFERTYLVIVTPTGTGWVDPASMDALEYLTGGDVASVAVQYSYLSSPLSLLAQQEYGSETAKALFSTIYGYWTGLPKDKRPKLYLHGLSLGAMNSQISAELFEMLGDPVQGALWSGPPFVSGTWAWLTRQRATGTPERLPEFRDGRLVRFMNQQGFSVPDERPWGSTRVVYLQYASDPIVFFDYRSFFRRPDWMREPRGPDVSPAMRWYPIVTGFQLTLDMLVAAATPAGYGHVYAVSHYVDAWHATLGLDDWSPQRRAALKAHLSSLQLRPNGGG</sequence>
<dbReference type="RefSeq" id="WP_237359030.1">
    <property type="nucleotide sequence ID" value="NZ_JACIDU010000029.1"/>
</dbReference>
<dbReference type="EMBL" id="JACIDU010000029">
    <property type="protein sequence ID" value="MBB4105743.1"/>
    <property type="molecule type" value="Genomic_DNA"/>
</dbReference>
<dbReference type="InterPro" id="IPR012037">
    <property type="entry name" value="Alpha/beta-hydrolase_fam"/>
</dbReference>
<feature type="domain" description="Alpha/beta-hydrolase N-terminal" evidence="3">
    <location>
        <begin position="3"/>
        <end position="207"/>
    </location>
</feature>
<dbReference type="Proteomes" id="UP000584824">
    <property type="component" value="Unassembled WGS sequence"/>
</dbReference>
<accession>A0A7W6P3I0</accession>
<evidence type="ECO:0000256" key="1">
    <source>
        <dbReference type="SAM" id="Phobius"/>
    </source>
</evidence>
<name>A0A7W6P3I0_9HYPH</name>
<feature type="domain" description="Alpha/beta-hydrolase catalytic" evidence="2">
    <location>
        <begin position="226"/>
        <end position="512"/>
    </location>
</feature>
<dbReference type="PIRSF" id="PIRSF007542">
    <property type="entry name" value="UCP007542"/>
    <property type="match status" value="1"/>
</dbReference>
<comment type="caution">
    <text evidence="4">The sequence shown here is derived from an EMBL/GenBank/DDBJ whole genome shotgun (WGS) entry which is preliminary data.</text>
</comment>
<feature type="transmembrane region" description="Helical" evidence="1">
    <location>
        <begin position="16"/>
        <end position="39"/>
    </location>
</feature>
<proteinExistence type="predicted"/>
<dbReference type="AlphaFoldDB" id="A0A7W6P3I0"/>
<feature type="transmembrane region" description="Helical" evidence="1">
    <location>
        <begin position="91"/>
        <end position="110"/>
    </location>
</feature>
<keyword evidence="5" id="KW-1185">Reference proteome</keyword>
<evidence type="ECO:0000313" key="4">
    <source>
        <dbReference type="EMBL" id="MBB4105743.1"/>
    </source>
</evidence>
<keyword evidence="1" id="KW-0812">Transmembrane</keyword>
<evidence type="ECO:0000259" key="3">
    <source>
        <dbReference type="Pfam" id="PF15420"/>
    </source>
</evidence>